<feature type="compositionally biased region" description="Low complexity" evidence="1">
    <location>
        <begin position="39"/>
        <end position="61"/>
    </location>
</feature>
<reference evidence="2 3" key="1">
    <citation type="submission" date="2016-02" db="EMBL/GenBank/DDBJ databases">
        <title>Band-tailed pigeon sequencing and assembly.</title>
        <authorList>
            <person name="Soares A.E."/>
            <person name="Novak B.J."/>
            <person name="Rice E.S."/>
            <person name="O'Connell B."/>
            <person name="Chang D."/>
            <person name="Weber S."/>
            <person name="Shapiro B."/>
        </authorList>
    </citation>
    <scope>NUCLEOTIDE SEQUENCE [LARGE SCALE GENOMIC DNA]</scope>
    <source>
        <strain evidence="2">BTP2013</strain>
        <tissue evidence="2">Blood</tissue>
    </source>
</reference>
<proteinExistence type="predicted"/>
<dbReference type="EMBL" id="LSYS01003158">
    <property type="protein sequence ID" value="OPJ83824.1"/>
    <property type="molecule type" value="Genomic_DNA"/>
</dbReference>
<feature type="compositionally biased region" description="Low complexity" evidence="1">
    <location>
        <begin position="99"/>
        <end position="109"/>
    </location>
</feature>
<evidence type="ECO:0000313" key="2">
    <source>
        <dbReference type="EMBL" id="OPJ83824.1"/>
    </source>
</evidence>
<organism evidence="2 3">
    <name type="scientific">Patagioenas fasciata monilis</name>
    <dbReference type="NCBI Taxonomy" id="372326"/>
    <lineage>
        <taxon>Eukaryota</taxon>
        <taxon>Metazoa</taxon>
        <taxon>Chordata</taxon>
        <taxon>Craniata</taxon>
        <taxon>Vertebrata</taxon>
        <taxon>Euteleostomi</taxon>
        <taxon>Archelosauria</taxon>
        <taxon>Archosauria</taxon>
        <taxon>Dinosauria</taxon>
        <taxon>Saurischia</taxon>
        <taxon>Theropoda</taxon>
        <taxon>Coelurosauria</taxon>
        <taxon>Aves</taxon>
        <taxon>Neognathae</taxon>
        <taxon>Neoaves</taxon>
        <taxon>Columbimorphae</taxon>
        <taxon>Columbiformes</taxon>
        <taxon>Columbidae</taxon>
        <taxon>Patagioenas</taxon>
    </lineage>
</organism>
<evidence type="ECO:0000256" key="1">
    <source>
        <dbReference type="SAM" id="MobiDB-lite"/>
    </source>
</evidence>
<protein>
    <submittedName>
        <fullName evidence="2">Uncharacterized protein</fullName>
    </submittedName>
</protein>
<gene>
    <name evidence="2" type="ORF">AV530_008954</name>
</gene>
<feature type="region of interest" description="Disordered" evidence="1">
    <location>
        <begin position="86"/>
        <end position="129"/>
    </location>
</feature>
<feature type="region of interest" description="Disordered" evidence="1">
    <location>
        <begin position="21"/>
        <end position="62"/>
    </location>
</feature>
<sequence length="129" mass="13376">MGLGGGHLWVTYGSALPPISAPQLPLPPRRLRRPPSCPPSAAAARPTWTPSPRSPRSSSRPNCCCPTANVGRWCWWSRPPSVAAPQVNCSGPPAAVGCPPSSGISGAAAPSPPHGAPRRPPSRPANWRS</sequence>
<name>A0A1V4KHB3_PATFA</name>
<dbReference type="Proteomes" id="UP000190648">
    <property type="component" value="Unassembled WGS sequence"/>
</dbReference>
<dbReference type="AlphaFoldDB" id="A0A1V4KHB3"/>
<comment type="caution">
    <text evidence="2">The sequence shown here is derived from an EMBL/GenBank/DDBJ whole genome shotgun (WGS) entry which is preliminary data.</text>
</comment>
<accession>A0A1V4KHB3</accession>
<evidence type="ECO:0000313" key="3">
    <source>
        <dbReference type="Proteomes" id="UP000190648"/>
    </source>
</evidence>
<keyword evidence="3" id="KW-1185">Reference proteome</keyword>